<evidence type="ECO:0000256" key="1">
    <source>
        <dbReference type="ARBA" id="ARBA00010688"/>
    </source>
</evidence>
<evidence type="ECO:0000259" key="4">
    <source>
        <dbReference type="Pfam" id="PF00294"/>
    </source>
</evidence>
<evidence type="ECO:0000313" key="6">
    <source>
        <dbReference type="Proteomes" id="UP000054935"/>
    </source>
</evidence>
<proteinExistence type="inferred from homology"/>
<dbReference type="SUPFAM" id="SSF53613">
    <property type="entry name" value="Ribokinase-like"/>
    <property type="match status" value="1"/>
</dbReference>
<dbReference type="GO" id="GO:0005829">
    <property type="term" value="C:cytosol"/>
    <property type="evidence" value="ECO:0007669"/>
    <property type="project" value="TreeGrafter"/>
</dbReference>
<dbReference type="Pfam" id="PF00294">
    <property type="entry name" value="PfkB"/>
    <property type="match status" value="1"/>
</dbReference>
<dbReference type="AlphaFoldDB" id="A0A0P1G2V0"/>
<dbReference type="RefSeq" id="WP_058246234.1">
    <property type="nucleotide sequence ID" value="NZ_CYSE01000001.1"/>
</dbReference>
<evidence type="ECO:0000256" key="3">
    <source>
        <dbReference type="ARBA" id="ARBA00022777"/>
    </source>
</evidence>
<dbReference type="InterPro" id="IPR050306">
    <property type="entry name" value="PfkB_Carbo_kinase"/>
</dbReference>
<accession>A0A0P1G2V0</accession>
<sequence>MKFLSMGEIMVEMAPADAGLFRMGFAGDTFNTAWYARRLLPAAWDVAYGTVIGTDAVSDDMATFIEAQGVTPALRRDPSRTVGLYMIQTQNGERSFSYWRGQSAAKTLADEPAWLDDLLADRDIIHFSGITLAILAPHARQTLCDALKRARQNGAHVSFDTNLRPRLWEDAQTMAAGLTLGASTADTVLPSFDEEQLAFGDSHPDDTIRRYADLGATTVAVKNGANICHLWSSAEGDARYDPPAVAQVIDSTAAGDSFAAGFLCARAQEASVLDAAKQAATLAGAVIQHKGALAPQIFEGGTQ</sequence>
<evidence type="ECO:0000313" key="5">
    <source>
        <dbReference type="EMBL" id="CUH75979.1"/>
    </source>
</evidence>
<dbReference type="GO" id="GO:0006974">
    <property type="term" value="P:DNA damage response"/>
    <property type="evidence" value="ECO:0007669"/>
    <property type="project" value="TreeGrafter"/>
</dbReference>
<keyword evidence="3 5" id="KW-0418">Kinase</keyword>
<keyword evidence="2 5" id="KW-0808">Transferase</keyword>
<dbReference type="InterPro" id="IPR002173">
    <property type="entry name" value="Carboh/pur_kinase_PfkB_CS"/>
</dbReference>
<reference evidence="5 6" key="1">
    <citation type="submission" date="2015-09" db="EMBL/GenBank/DDBJ databases">
        <authorList>
            <consortium name="Swine Surveillance"/>
        </authorList>
    </citation>
    <scope>NUCLEOTIDE SEQUENCE [LARGE SCALE GENOMIC DNA]</scope>
    <source>
        <strain evidence="5 6">CECT 7648</strain>
    </source>
</reference>
<dbReference type="GO" id="GO:0019698">
    <property type="term" value="P:D-galacturonate catabolic process"/>
    <property type="evidence" value="ECO:0007669"/>
    <property type="project" value="TreeGrafter"/>
</dbReference>
<dbReference type="InterPro" id="IPR011611">
    <property type="entry name" value="PfkB_dom"/>
</dbReference>
<gene>
    <name evidence="5" type="primary">kdgK</name>
    <name evidence="5" type="ORF">TRN7648_00721</name>
</gene>
<dbReference type="EC" id="2.7.1.45" evidence="5"/>
<dbReference type="GO" id="GO:0042840">
    <property type="term" value="P:D-glucuronate catabolic process"/>
    <property type="evidence" value="ECO:0007669"/>
    <property type="project" value="TreeGrafter"/>
</dbReference>
<dbReference type="EMBL" id="CYSE01000001">
    <property type="protein sequence ID" value="CUH75979.1"/>
    <property type="molecule type" value="Genomic_DNA"/>
</dbReference>
<dbReference type="InterPro" id="IPR029056">
    <property type="entry name" value="Ribokinase-like"/>
</dbReference>
<dbReference type="PANTHER" id="PTHR43085">
    <property type="entry name" value="HEXOKINASE FAMILY MEMBER"/>
    <property type="match status" value="1"/>
</dbReference>
<dbReference type="PANTHER" id="PTHR43085:SF15">
    <property type="entry name" value="2-DEHYDRO-3-DEOXYGLUCONOKINASE"/>
    <property type="match status" value="1"/>
</dbReference>
<name>A0A0P1G2V0_9RHOB</name>
<keyword evidence="6" id="KW-1185">Reference proteome</keyword>
<dbReference type="STRING" id="441103.TRN7648_00721"/>
<dbReference type="PROSITE" id="PS00584">
    <property type="entry name" value="PFKB_KINASES_2"/>
    <property type="match status" value="1"/>
</dbReference>
<evidence type="ECO:0000256" key="2">
    <source>
        <dbReference type="ARBA" id="ARBA00022679"/>
    </source>
</evidence>
<protein>
    <submittedName>
        <fullName evidence="5">2-dehydro-3-deoxygluconokinase</fullName>
        <ecNumber evidence="5">2.7.1.45</ecNumber>
    </submittedName>
</protein>
<feature type="domain" description="Carbohydrate kinase PfkB" evidence="4">
    <location>
        <begin position="19"/>
        <end position="294"/>
    </location>
</feature>
<dbReference type="OrthoDB" id="9776822at2"/>
<dbReference type="Gene3D" id="3.40.1190.20">
    <property type="match status" value="1"/>
</dbReference>
<dbReference type="CDD" id="cd01166">
    <property type="entry name" value="KdgK"/>
    <property type="match status" value="1"/>
</dbReference>
<comment type="similarity">
    <text evidence="1">Belongs to the carbohydrate kinase PfkB family.</text>
</comment>
<dbReference type="Proteomes" id="UP000054935">
    <property type="component" value="Unassembled WGS sequence"/>
</dbReference>
<dbReference type="GO" id="GO:0008673">
    <property type="term" value="F:2-dehydro-3-deoxygluconokinase activity"/>
    <property type="evidence" value="ECO:0007669"/>
    <property type="project" value="UniProtKB-EC"/>
</dbReference>
<organism evidence="5 6">
    <name type="scientific">Tropicibacter naphthalenivorans</name>
    <dbReference type="NCBI Taxonomy" id="441103"/>
    <lineage>
        <taxon>Bacteria</taxon>
        <taxon>Pseudomonadati</taxon>
        <taxon>Pseudomonadota</taxon>
        <taxon>Alphaproteobacteria</taxon>
        <taxon>Rhodobacterales</taxon>
        <taxon>Roseobacteraceae</taxon>
        <taxon>Tropicibacter</taxon>
    </lineage>
</organism>